<dbReference type="Proteomes" id="UP000076858">
    <property type="component" value="Unassembled WGS sequence"/>
</dbReference>
<gene>
    <name evidence="2" type="ORF">APZ42_027112</name>
</gene>
<evidence type="ECO:0000313" key="3">
    <source>
        <dbReference type="Proteomes" id="UP000076858"/>
    </source>
</evidence>
<organism evidence="2 3">
    <name type="scientific">Daphnia magna</name>
    <dbReference type="NCBI Taxonomy" id="35525"/>
    <lineage>
        <taxon>Eukaryota</taxon>
        <taxon>Metazoa</taxon>
        <taxon>Ecdysozoa</taxon>
        <taxon>Arthropoda</taxon>
        <taxon>Crustacea</taxon>
        <taxon>Branchiopoda</taxon>
        <taxon>Diplostraca</taxon>
        <taxon>Cladocera</taxon>
        <taxon>Anomopoda</taxon>
        <taxon>Daphniidae</taxon>
        <taxon>Daphnia</taxon>
    </lineage>
</organism>
<sequence length="50" mass="5576">MCTPFEYAVLLTIIANCVVLALEEHLPGGDKTPLARKLVKYHPAYLFITT</sequence>
<dbReference type="AlphaFoldDB" id="A0A164RNV2"/>
<keyword evidence="3" id="KW-1185">Reference proteome</keyword>
<name>A0A164RNV2_9CRUS</name>
<comment type="caution">
    <text evidence="2">The sequence shown here is derived from an EMBL/GenBank/DDBJ whole genome shotgun (WGS) entry which is preliminary data.</text>
</comment>
<reference evidence="2 3" key="1">
    <citation type="submission" date="2016-03" db="EMBL/GenBank/DDBJ databases">
        <title>EvidentialGene: Evidence-directed Construction of Genes on Genomes.</title>
        <authorList>
            <person name="Gilbert D.G."/>
            <person name="Choi J.-H."/>
            <person name="Mockaitis K."/>
            <person name="Colbourne J."/>
            <person name="Pfrender M."/>
        </authorList>
    </citation>
    <scope>NUCLEOTIDE SEQUENCE [LARGE SCALE GENOMIC DNA]</scope>
    <source>
        <strain evidence="2 3">Xinb3</strain>
        <tissue evidence="2">Complete organism</tissue>
    </source>
</reference>
<proteinExistence type="predicted"/>
<keyword evidence="1" id="KW-0732">Signal</keyword>
<evidence type="ECO:0000313" key="2">
    <source>
        <dbReference type="EMBL" id="KZS08816.1"/>
    </source>
</evidence>
<dbReference type="STRING" id="35525.A0A164RNV2"/>
<feature type="signal peptide" evidence="1">
    <location>
        <begin position="1"/>
        <end position="21"/>
    </location>
</feature>
<accession>A0A164RNV2</accession>
<feature type="chain" id="PRO_5007852897" evidence="1">
    <location>
        <begin position="22"/>
        <end position="50"/>
    </location>
</feature>
<dbReference type="EMBL" id="LRGB01002186">
    <property type="protein sequence ID" value="KZS08816.1"/>
    <property type="molecule type" value="Genomic_DNA"/>
</dbReference>
<evidence type="ECO:0000256" key="1">
    <source>
        <dbReference type="SAM" id="SignalP"/>
    </source>
</evidence>
<protein>
    <submittedName>
        <fullName evidence="2">Voltage-dependent calcium channel type D subunit alpha-1</fullName>
    </submittedName>
</protein>